<organism evidence="1 2">
    <name type="scientific">Nitrospirillum amazonense</name>
    <dbReference type="NCBI Taxonomy" id="28077"/>
    <lineage>
        <taxon>Bacteria</taxon>
        <taxon>Pseudomonadati</taxon>
        <taxon>Pseudomonadota</taxon>
        <taxon>Alphaproteobacteria</taxon>
        <taxon>Rhodospirillales</taxon>
        <taxon>Azospirillaceae</taxon>
        <taxon>Nitrospirillum</taxon>
    </lineage>
</organism>
<name>A0A560H9T5_9PROT</name>
<evidence type="ECO:0000313" key="2">
    <source>
        <dbReference type="Proteomes" id="UP000315751"/>
    </source>
</evidence>
<sequence>MGFSLFRRSRLDDPLQVGAQYRRVVSGSVTETAEVLTITTDSFHIPHVRFMVRNNLPEGSSAPDQRTLSAESFSRLFNERVVN</sequence>
<proteinExistence type="predicted"/>
<dbReference type="OrthoDB" id="7357013at2"/>
<accession>A0A560H9T5</accession>
<dbReference type="EMBL" id="VITR01000006">
    <property type="protein sequence ID" value="TWB42559.1"/>
    <property type="molecule type" value="Genomic_DNA"/>
</dbReference>
<dbReference type="Proteomes" id="UP000315751">
    <property type="component" value="Unassembled WGS sequence"/>
</dbReference>
<reference evidence="1 2" key="1">
    <citation type="submission" date="2019-06" db="EMBL/GenBank/DDBJ databases">
        <title>Genomic Encyclopedia of Type Strains, Phase IV (KMG-V): Genome sequencing to study the core and pangenomes of soil and plant-associated prokaryotes.</title>
        <authorList>
            <person name="Whitman W."/>
        </authorList>
    </citation>
    <scope>NUCLEOTIDE SEQUENCE [LARGE SCALE GENOMIC DNA]</scope>
    <source>
        <strain evidence="1 2">BR 11622</strain>
    </source>
</reference>
<protein>
    <submittedName>
        <fullName evidence="1">Uncharacterized protein</fullName>
    </submittedName>
</protein>
<comment type="caution">
    <text evidence="1">The sequence shown here is derived from an EMBL/GenBank/DDBJ whole genome shotgun (WGS) entry which is preliminary data.</text>
</comment>
<evidence type="ECO:0000313" key="1">
    <source>
        <dbReference type="EMBL" id="TWB42559.1"/>
    </source>
</evidence>
<dbReference type="RefSeq" id="WP_145732272.1">
    <property type="nucleotide sequence ID" value="NZ_VITR01000006.1"/>
</dbReference>
<keyword evidence="2" id="KW-1185">Reference proteome</keyword>
<dbReference type="AlphaFoldDB" id="A0A560H9T5"/>
<gene>
    <name evidence="1" type="ORF">FBZ90_106158</name>
</gene>